<evidence type="ECO:0000256" key="2">
    <source>
        <dbReference type="SAM" id="SignalP"/>
    </source>
</evidence>
<dbReference type="CDD" id="cd00995">
    <property type="entry name" value="PBP2_NikA_DppA_OppA_like"/>
    <property type="match status" value="1"/>
</dbReference>
<name>A0A918YXZ9_9ACTN</name>
<dbReference type="Gene3D" id="3.10.105.10">
    <property type="entry name" value="Dipeptide-binding Protein, Domain 3"/>
    <property type="match status" value="1"/>
</dbReference>
<organism evidence="4 5">
    <name type="scientific">Kitasatospora indigofera</name>
    <dbReference type="NCBI Taxonomy" id="67307"/>
    <lineage>
        <taxon>Bacteria</taxon>
        <taxon>Bacillati</taxon>
        <taxon>Actinomycetota</taxon>
        <taxon>Actinomycetes</taxon>
        <taxon>Kitasatosporales</taxon>
        <taxon>Streptomycetaceae</taxon>
        <taxon>Kitasatospora</taxon>
    </lineage>
</organism>
<dbReference type="Gene3D" id="3.40.190.10">
    <property type="entry name" value="Periplasmic binding protein-like II"/>
    <property type="match status" value="1"/>
</dbReference>
<reference evidence="4" key="1">
    <citation type="journal article" date="2014" name="Int. J. Syst. Evol. Microbiol.">
        <title>Complete genome sequence of Corynebacterium casei LMG S-19264T (=DSM 44701T), isolated from a smear-ripened cheese.</title>
        <authorList>
            <consortium name="US DOE Joint Genome Institute (JGI-PGF)"/>
            <person name="Walter F."/>
            <person name="Albersmeier A."/>
            <person name="Kalinowski J."/>
            <person name="Ruckert C."/>
        </authorList>
    </citation>
    <scope>NUCLEOTIDE SEQUENCE</scope>
    <source>
        <strain evidence="4">JCM 4646</strain>
    </source>
</reference>
<dbReference type="InterPro" id="IPR030678">
    <property type="entry name" value="Peptide/Ni-bd"/>
</dbReference>
<keyword evidence="2" id="KW-0732">Signal</keyword>
<feature type="domain" description="Solute-binding protein family 5" evidence="3">
    <location>
        <begin position="90"/>
        <end position="463"/>
    </location>
</feature>
<dbReference type="GO" id="GO:0015833">
    <property type="term" value="P:peptide transport"/>
    <property type="evidence" value="ECO:0007669"/>
    <property type="project" value="TreeGrafter"/>
</dbReference>
<proteinExistence type="predicted"/>
<dbReference type="InterPro" id="IPR000914">
    <property type="entry name" value="SBP_5_dom"/>
</dbReference>
<dbReference type="Gene3D" id="3.90.76.10">
    <property type="entry name" value="Dipeptide-binding Protein, Domain 1"/>
    <property type="match status" value="1"/>
</dbReference>
<dbReference type="AlphaFoldDB" id="A0A918YXZ9"/>
<evidence type="ECO:0000259" key="3">
    <source>
        <dbReference type="Pfam" id="PF00496"/>
    </source>
</evidence>
<dbReference type="RefSeq" id="WP_190215911.1">
    <property type="nucleotide sequence ID" value="NZ_BNBO01000115.1"/>
</dbReference>
<dbReference type="EMBL" id="BNBO01000115">
    <property type="protein sequence ID" value="GHE28025.1"/>
    <property type="molecule type" value="Genomic_DNA"/>
</dbReference>
<protein>
    <submittedName>
        <fullName evidence="4">Peptide ABC transporter DppA</fullName>
    </submittedName>
</protein>
<dbReference type="PIRSF" id="PIRSF002741">
    <property type="entry name" value="MppA"/>
    <property type="match status" value="1"/>
</dbReference>
<dbReference type="Pfam" id="PF00496">
    <property type="entry name" value="SBP_bac_5"/>
    <property type="match status" value="1"/>
</dbReference>
<accession>A0A918YXZ9</accession>
<dbReference type="PANTHER" id="PTHR30290">
    <property type="entry name" value="PERIPLASMIC BINDING COMPONENT OF ABC TRANSPORTER"/>
    <property type="match status" value="1"/>
</dbReference>
<dbReference type="GO" id="GO:0043190">
    <property type="term" value="C:ATP-binding cassette (ABC) transporter complex"/>
    <property type="evidence" value="ECO:0007669"/>
    <property type="project" value="InterPro"/>
</dbReference>
<evidence type="ECO:0000313" key="4">
    <source>
        <dbReference type="EMBL" id="GHE28025.1"/>
    </source>
</evidence>
<feature type="region of interest" description="Disordered" evidence="1">
    <location>
        <begin position="29"/>
        <end position="64"/>
    </location>
</feature>
<dbReference type="GO" id="GO:1904680">
    <property type="term" value="F:peptide transmembrane transporter activity"/>
    <property type="evidence" value="ECO:0007669"/>
    <property type="project" value="TreeGrafter"/>
</dbReference>
<dbReference type="GeneID" id="95358273"/>
<reference evidence="4" key="2">
    <citation type="submission" date="2020-09" db="EMBL/GenBank/DDBJ databases">
        <authorList>
            <person name="Sun Q."/>
            <person name="Ohkuma M."/>
        </authorList>
    </citation>
    <scope>NUCLEOTIDE SEQUENCE</scope>
    <source>
        <strain evidence="4">JCM 4646</strain>
    </source>
</reference>
<feature type="chain" id="PRO_5039248940" evidence="2">
    <location>
        <begin position="27"/>
        <end position="548"/>
    </location>
</feature>
<evidence type="ECO:0000256" key="1">
    <source>
        <dbReference type="SAM" id="MobiDB-lite"/>
    </source>
</evidence>
<dbReference type="InterPro" id="IPR039424">
    <property type="entry name" value="SBP_5"/>
</dbReference>
<dbReference type="GO" id="GO:0042597">
    <property type="term" value="C:periplasmic space"/>
    <property type="evidence" value="ECO:0007669"/>
    <property type="project" value="UniProtKB-ARBA"/>
</dbReference>
<keyword evidence="5" id="KW-1185">Reference proteome</keyword>
<comment type="caution">
    <text evidence="4">The sequence shown here is derived from an EMBL/GenBank/DDBJ whole genome shotgun (WGS) entry which is preliminary data.</text>
</comment>
<dbReference type="PROSITE" id="PS51257">
    <property type="entry name" value="PROKAR_LIPOPROTEIN"/>
    <property type="match status" value="1"/>
</dbReference>
<feature type="signal peptide" evidence="2">
    <location>
        <begin position="1"/>
        <end position="26"/>
    </location>
</feature>
<gene>
    <name evidence="4" type="ORF">GCM10018781_80590</name>
</gene>
<dbReference type="PANTHER" id="PTHR30290:SF83">
    <property type="entry name" value="ABC TRANSPORTER SUBSTRATE-BINDING PROTEIN"/>
    <property type="match status" value="1"/>
</dbReference>
<sequence length="548" mass="59447">MRLTKTMRWTALAACTALAISACSTSGGKSATDQASGGSGKKGGSISVELGEPQHGLVPQNTAESEGSEVLNALFSGLVEYDNDTSVPKLRVAESIESPDATTWTIKLKDGYTFHNGEKVTAKSFVDAWNYGANQDNAQEALPFFDKILGSDELAPGKGKTPATKELKGLKVVDDKTFTVTLKAPFSQFKTMLGYNAFFPLPAAFFTDPKAFDDAPIGNGPFQIDGKWEHNKQIKVKRYENFPAAEGKAKLDSVTFKIYEKLETAYNDLRADTIQITDKLPVSAMATVASEFGDRYIYKPESGVGYIGFPIATNPAFANADVRKAISMAIDRESITKTIFSGTRKPADDFISPIIPGYRKGALGDVAKYDPAKAKALFTQAGGLPGNTMEIGYNADGGHKEWIEAVGNQLKANLGVEVTYKPFEKFGAILTALGDKQYSGAFRMAWSMDYPSAENYLRPIFSKIAIDNGSNYGGYVNEEFEALLAKADSAKTDEESLKLYQQADDVLIKDVPYIPIYTYMSSAAYTKTVKNVKVNAQGQMDLANVELA</sequence>
<evidence type="ECO:0000313" key="5">
    <source>
        <dbReference type="Proteomes" id="UP000617734"/>
    </source>
</evidence>
<dbReference type="Proteomes" id="UP000617734">
    <property type="component" value="Unassembled WGS sequence"/>
</dbReference>
<dbReference type="SUPFAM" id="SSF53850">
    <property type="entry name" value="Periplasmic binding protein-like II"/>
    <property type="match status" value="1"/>
</dbReference>